<evidence type="ECO:0000313" key="2">
    <source>
        <dbReference type="Proteomes" id="UP000317933"/>
    </source>
</evidence>
<organism evidence="1 2">
    <name type="scientific">Pseudomonas arsenicoxydans</name>
    <dbReference type="NCBI Taxonomy" id="702115"/>
    <lineage>
        <taxon>Bacteria</taxon>
        <taxon>Pseudomonadati</taxon>
        <taxon>Pseudomonadota</taxon>
        <taxon>Gammaproteobacteria</taxon>
        <taxon>Pseudomonadales</taxon>
        <taxon>Pseudomonadaceae</taxon>
        <taxon>Pseudomonas</taxon>
    </lineage>
</organism>
<dbReference type="Proteomes" id="UP000317933">
    <property type="component" value="Unassembled WGS sequence"/>
</dbReference>
<sequence>MLSVAASSRASPAPTGCLVYTKFAVGFDPLWERACSRRRPLCQWRCKLCRPLREQARSHT</sequence>
<accession>A0A502HJB1</accession>
<protein>
    <submittedName>
        <fullName evidence="1">Uncharacterized protein</fullName>
    </submittedName>
</protein>
<comment type="caution">
    <text evidence="1">The sequence shown here is derived from an EMBL/GenBank/DDBJ whole genome shotgun (WGS) entry which is preliminary data.</text>
</comment>
<name>A0A502HJB1_9PSED</name>
<dbReference type="AlphaFoldDB" id="A0A502HJB1"/>
<gene>
    <name evidence="1" type="ORF">EAH78_25590</name>
</gene>
<proteinExistence type="predicted"/>
<evidence type="ECO:0000313" key="1">
    <source>
        <dbReference type="EMBL" id="TPG73775.1"/>
    </source>
</evidence>
<reference evidence="1 2" key="1">
    <citation type="journal article" date="2019" name="Environ. Microbiol.">
        <title>Species interactions and distinct microbial communities in high Arctic permafrost affected cryosols are associated with the CH4 and CO2 gas fluxes.</title>
        <authorList>
            <person name="Altshuler I."/>
            <person name="Hamel J."/>
            <person name="Turney S."/>
            <person name="Magnuson E."/>
            <person name="Levesque R."/>
            <person name="Greer C."/>
            <person name="Whyte L.G."/>
        </authorList>
    </citation>
    <scope>NUCLEOTIDE SEQUENCE [LARGE SCALE GENOMIC DNA]</scope>
    <source>
        <strain evidence="1 2">E3</strain>
    </source>
</reference>
<dbReference type="EMBL" id="RCZE01000014">
    <property type="protein sequence ID" value="TPG73775.1"/>
    <property type="molecule type" value="Genomic_DNA"/>
</dbReference>